<protein>
    <submittedName>
        <fullName evidence="2">Uncharacterized protein</fullName>
    </submittedName>
</protein>
<evidence type="ECO:0000313" key="1">
    <source>
        <dbReference type="EMBL" id="EAX71743.1"/>
    </source>
</evidence>
<evidence type="ECO:0000313" key="3">
    <source>
        <dbReference type="Proteomes" id="UP000001542"/>
    </source>
</evidence>
<gene>
    <name evidence="2" type="ORF">TVAG_269730</name>
    <name evidence="1" type="ORF">TVAG_541340</name>
</gene>
<dbReference type="Proteomes" id="UP000001542">
    <property type="component" value="Unassembled WGS sequence"/>
</dbReference>
<name>A2GIS0_TRIV3</name>
<dbReference type="EMBL" id="DS116269">
    <property type="protein sequence ID" value="EAX82948.1"/>
    <property type="molecule type" value="Genomic_DNA"/>
</dbReference>
<keyword evidence="3" id="KW-1185">Reference proteome</keyword>
<dbReference type="VEuPathDB" id="TrichDB:TVAG_541340"/>
<evidence type="ECO:0000313" key="2">
    <source>
        <dbReference type="EMBL" id="EAX82948.1"/>
    </source>
</evidence>
<reference evidence="2" key="2">
    <citation type="journal article" date="2007" name="Science">
        <title>Draft genome sequence of the sexually transmitted pathogen Trichomonas vaginalis.</title>
        <authorList>
            <person name="Carlton J.M."/>
            <person name="Hirt R.P."/>
            <person name="Silva J.C."/>
            <person name="Delcher A.L."/>
            <person name="Schatz M."/>
            <person name="Zhao Q."/>
            <person name="Wortman J.R."/>
            <person name="Bidwell S.L."/>
            <person name="Alsmark U.C.M."/>
            <person name="Besteiro S."/>
            <person name="Sicheritz-Ponten T."/>
            <person name="Noel C.J."/>
            <person name="Dacks J.B."/>
            <person name="Foster P.G."/>
            <person name="Simillion C."/>
            <person name="Van de Peer Y."/>
            <person name="Miranda-Saavedra D."/>
            <person name="Barton G.J."/>
            <person name="Westrop G.D."/>
            <person name="Mueller S."/>
            <person name="Dessi D."/>
            <person name="Fiori P.L."/>
            <person name="Ren Q."/>
            <person name="Paulsen I."/>
            <person name="Zhang H."/>
            <person name="Bastida-Corcuera F.D."/>
            <person name="Simoes-Barbosa A."/>
            <person name="Brown M.T."/>
            <person name="Hayes R.D."/>
            <person name="Mukherjee M."/>
            <person name="Okumura C.Y."/>
            <person name="Schneider R."/>
            <person name="Smith A.J."/>
            <person name="Vanacova S."/>
            <person name="Villalvazo M."/>
            <person name="Haas B.J."/>
            <person name="Pertea M."/>
            <person name="Feldblyum T.V."/>
            <person name="Utterback T.R."/>
            <person name="Shu C.L."/>
            <person name="Osoegawa K."/>
            <person name="de Jong P.J."/>
            <person name="Hrdy I."/>
            <person name="Horvathova L."/>
            <person name="Zubacova Z."/>
            <person name="Dolezal P."/>
            <person name="Malik S.B."/>
            <person name="Logsdon J.M. Jr."/>
            <person name="Henze K."/>
            <person name="Gupta A."/>
            <person name="Wang C.C."/>
            <person name="Dunne R.L."/>
            <person name="Upcroft J.A."/>
            <person name="Upcroft P."/>
            <person name="White O."/>
            <person name="Salzberg S.L."/>
            <person name="Tang P."/>
            <person name="Chiu C.-H."/>
            <person name="Lee Y.-S."/>
            <person name="Embley T.M."/>
            <person name="Coombs G.H."/>
            <person name="Mottram J.C."/>
            <person name="Tachezy J."/>
            <person name="Fraser-Liggett C.M."/>
            <person name="Johnson P.J."/>
        </authorList>
    </citation>
    <scope>NUCLEOTIDE SEQUENCE [LARGE SCALE GENOMIC DNA]</scope>
    <source>
        <strain evidence="2">G3</strain>
    </source>
</reference>
<reference evidence="2" key="1">
    <citation type="submission" date="2006-10" db="EMBL/GenBank/DDBJ databases">
        <authorList>
            <person name="Amadeo P."/>
            <person name="Zhao Q."/>
            <person name="Wortman J."/>
            <person name="Fraser-Liggett C."/>
            <person name="Carlton J."/>
        </authorList>
    </citation>
    <scope>NUCLEOTIDE SEQUENCE</scope>
    <source>
        <strain evidence="2">G3</strain>
    </source>
</reference>
<dbReference type="EMBL" id="DS133470">
    <property type="protein sequence ID" value="EAX71743.1"/>
    <property type="molecule type" value="Genomic_DNA"/>
</dbReference>
<proteinExistence type="predicted"/>
<accession>A2GIS0</accession>
<dbReference type="AlphaFoldDB" id="A2GIS0"/>
<dbReference type="VEuPathDB" id="TrichDB:TVAGG3_0351050"/>
<sequence>MKFRGFSSNLNDACQKKCQNVCKCVHFIHLEITNYNGHEFKNLFFVPRENTFYQIRGRKGKVSLSVYEGMKNGKFIQAYDTNGKRVSLALSKLTGINYDSDFDLYEEESESEDYELLYEAQQWEELQYFCK</sequence>
<organism evidence="2 3">
    <name type="scientific">Trichomonas vaginalis (strain ATCC PRA-98 / G3)</name>
    <dbReference type="NCBI Taxonomy" id="412133"/>
    <lineage>
        <taxon>Eukaryota</taxon>
        <taxon>Metamonada</taxon>
        <taxon>Parabasalia</taxon>
        <taxon>Trichomonadida</taxon>
        <taxon>Trichomonadidae</taxon>
        <taxon>Trichomonas</taxon>
    </lineage>
</organism>